<dbReference type="Gene3D" id="3.30.830.10">
    <property type="entry name" value="Metalloenzyme, LuxS/M16 peptidase-like"/>
    <property type="match status" value="1"/>
</dbReference>
<evidence type="ECO:0000256" key="1">
    <source>
        <dbReference type="ARBA" id="ARBA00022723"/>
    </source>
</evidence>
<evidence type="ECO:0000313" key="3">
    <source>
        <dbReference type="Proteomes" id="UP001552299"/>
    </source>
</evidence>
<dbReference type="AlphaFoldDB" id="A0ABD0VKB8"/>
<dbReference type="Proteomes" id="UP001552299">
    <property type="component" value="Unassembled WGS sequence"/>
</dbReference>
<name>A0ABD0VKB8_DENTH</name>
<comment type="caution">
    <text evidence="2">The sequence shown here is derived from an EMBL/GenBank/DDBJ whole genome shotgun (WGS) entry which is preliminary data.</text>
</comment>
<evidence type="ECO:0000313" key="2">
    <source>
        <dbReference type="EMBL" id="KAL0923186.1"/>
    </source>
</evidence>
<dbReference type="GO" id="GO:0046872">
    <property type="term" value="F:metal ion binding"/>
    <property type="evidence" value="ECO:0007669"/>
    <property type="project" value="UniProtKB-KW"/>
</dbReference>
<dbReference type="EMBL" id="JANQDX010000006">
    <property type="protein sequence ID" value="KAL0923186.1"/>
    <property type="molecule type" value="Genomic_DNA"/>
</dbReference>
<dbReference type="PANTHER" id="PTHR43690:SF18">
    <property type="entry name" value="INSULIN-DEGRADING ENZYME-RELATED"/>
    <property type="match status" value="1"/>
</dbReference>
<protein>
    <submittedName>
        <fullName evidence="2">Uncharacterized protein</fullName>
    </submittedName>
</protein>
<keyword evidence="3" id="KW-1185">Reference proteome</keyword>
<dbReference type="PANTHER" id="PTHR43690">
    <property type="entry name" value="NARDILYSIN"/>
    <property type="match status" value="1"/>
</dbReference>
<organism evidence="2 3">
    <name type="scientific">Dendrobium thyrsiflorum</name>
    <name type="common">Pinecone-like raceme dendrobium</name>
    <name type="synonym">Orchid</name>
    <dbReference type="NCBI Taxonomy" id="117978"/>
    <lineage>
        <taxon>Eukaryota</taxon>
        <taxon>Viridiplantae</taxon>
        <taxon>Streptophyta</taxon>
        <taxon>Embryophyta</taxon>
        <taxon>Tracheophyta</taxon>
        <taxon>Spermatophyta</taxon>
        <taxon>Magnoliopsida</taxon>
        <taxon>Liliopsida</taxon>
        <taxon>Asparagales</taxon>
        <taxon>Orchidaceae</taxon>
        <taxon>Epidendroideae</taxon>
        <taxon>Malaxideae</taxon>
        <taxon>Dendrobiinae</taxon>
        <taxon>Dendrobium</taxon>
    </lineage>
</organism>
<reference evidence="2 3" key="1">
    <citation type="journal article" date="2024" name="Plant Biotechnol. J.">
        <title>Dendrobium thyrsiflorum genome and its molecular insights into genes involved in important horticultural traits.</title>
        <authorList>
            <person name="Chen B."/>
            <person name="Wang J.Y."/>
            <person name="Zheng P.J."/>
            <person name="Li K.L."/>
            <person name="Liang Y.M."/>
            <person name="Chen X.F."/>
            <person name="Zhang C."/>
            <person name="Zhao X."/>
            <person name="He X."/>
            <person name="Zhang G.Q."/>
            <person name="Liu Z.J."/>
            <person name="Xu Q."/>
        </authorList>
    </citation>
    <scope>NUCLEOTIDE SEQUENCE [LARGE SCALE GENOMIC DNA]</scope>
    <source>
        <strain evidence="2">GZMU011</strain>
    </source>
</reference>
<accession>A0ABD0VKB8</accession>
<keyword evidence="1" id="KW-0479">Metal-binding</keyword>
<proteinExistence type="predicted"/>
<sequence length="165" mass="18989">MVRRRPCVEYSDAPELIVSEIRIGYHRCCGSCNSPLLLENMKSIFLEKLSLLDDAMETESTDNNLSPLIKAQAMEREVLAVDSEFKQVLQSNSCHLIQLTYHTSTNGHPLNRFFWENRKSFVDAMENGNNLQAKILLMYRGNYLGNITKFVFATYRPESDSIMQK</sequence>
<gene>
    <name evidence="2" type="ORF">M5K25_007231</name>
</gene>
<dbReference type="InterPro" id="IPR050626">
    <property type="entry name" value="Peptidase_M16"/>
</dbReference>